<accession>A0A177D156</accession>
<dbReference type="InterPro" id="IPR005829">
    <property type="entry name" value="Sugar_transporter_CS"/>
</dbReference>
<dbReference type="InterPro" id="IPR036259">
    <property type="entry name" value="MFS_trans_sf"/>
</dbReference>
<evidence type="ECO:0000259" key="9">
    <source>
        <dbReference type="PROSITE" id="PS50850"/>
    </source>
</evidence>
<feature type="transmembrane region" description="Helical" evidence="8">
    <location>
        <begin position="462"/>
        <end position="480"/>
    </location>
</feature>
<evidence type="ECO:0000256" key="5">
    <source>
        <dbReference type="ARBA" id="ARBA00022989"/>
    </source>
</evidence>
<dbReference type="InterPro" id="IPR020846">
    <property type="entry name" value="MFS_dom"/>
</dbReference>
<evidence type="ECO:0000256" key="6">
    <source>
        <dbReference type="ARBA" id="ARBA00023136"/>
    </source>
</evidence>
<name>A0A177D156_ALTAL</name>
<dbReference type="Proteomes" id="UP000077248">
    <property type="component" value="Unassembled WGS sequence"/>
</dbReference>
<dbReference type="InterPro" id="IPR050360">
    <property type="entry name" value="MFS_Sugar_Transporters"/>
</dbReference>
<feature type="domain" description="Major facilitator superfamily (MFS) profile" evidence="9">
    <location>
        <begin position="23"/>
        <end position="484"/>
    </location>
</feature>
<evidence type="ECO:0000256" key="7">
    <source>
        <dbReference type="RuleBase" id="RU003346"/>
    </source>
</evidence>
<dbReference type="EMBL" id="KV441512">
    <property type="protein sequence ID" value="OAG13404.1"/>
    <property type="molecule type" value="Genomic_DNA"/>
</dbReference>
<comment type="similarity">
    <text evidence="2 7">Belongs to the major facilitator superfamily. Sugar transporter (TC 2.A.1.1) family.</text>
</comment>
<dbReference type="RefSeq" id="XP_018378825.1">
    <property type="nucleotide sequence ID" value="XM_018527006.1"/>
</dbReference>
<protein>
    <submittedName>
        <fullName evidence="10">Hexose transport-related protein</fullName>
    </submittedName>
</protein>
<dbReference type="GO" id="GO:0005351">
    <property type="term" value="F:carbohydrate:proton symporter activity"/>
    <property type="evidence" value="ECO:0007669"/>
    <property type="project" value="TreeGrafter"/>
</dbReference>
<evidence type="ECO:0000313" key="10">
    <source>
        <dbReference type="EMBL" id="OAG13404.1"/>
    </source>
</evidence>
<keyword evidence="11" id="KW-1185">Reference proteome</keyword>
<reference evidence="10 11" key="1">
    <citation type="submission" date="2016-05" db="EMBL/GenBank/DDBJ databases">
        <title>Comparative analysis of secretome profiles of manganese(II)-oxidizing ascomycete fungi.</title>
        <authorList>
            <consortium name="DOE Joint Genome Institute"/>
            <person name="Zeiner C.A."/>
            <person name="Purvine S.O."/>
            <person name="Zink E.M."/>
            <person name="Wu S."/>
            <person name="Pasa-Tolic L."/>
            <person name="Chaput D.L."/>
            <person name="Haridas S."/>
            <person name="Grigoriev I.V."/>
            <person name="Santelli C.M."/>
            <person name="Hansel C.M."/>
        </authorList>
    </citation>
    <scope>NUCLEOTIDE SEQUENCE [LARGE SCALE GENOMIC DNA]</scope>
    <source>
        <strain evidence="10 11">SRC1lrK2f</strain>
    </source>
</reference>
<dbReference type="GeneID" id="29112600"/>
<dbReference type="InterPro" id="IPR003663">
    <property type="entry name" value="Sugar/inositol_transpt"/>
</dbReference>
<feature type="transmembrane region" description="Helical" evidence="8">
    <location>
        <begin position="353"/>
        <end position="376"/>
    </location>
</feature>
<dbReference type="VEuPathDB" id="FungiDB:CC77DRAFT_1036358"/>
<evidence type="ECO:0000256" key="1">
    <source>
        <dbReference type="ARBA" id="ARBA00004141"/>
    </source>
</evidence>
<organism evidence="10 11">
    <name type="scientific">Alternaria alternata</name>
    <name type="common">Alternaria rot fungus</name>
    <name type="synonym">Torula alternata</name>
    <dbReference type="NCBI Taxonomy" id="5599"/>
    <lineage>
        <taxon>Eukaryota</taxon>
        <taxon>Fungi</taxon>
        <taxon>Dikarya</taxon>
        <taxon>Ascomycota</taxon>
        <taxon>Pezizomycotina</taxon>
        <taxon>Dothideomycetes</taxon>
        <taxon>Pleosporomycetidae</taxon>
        <taxon>Pleosporales</taxon>
        <taxon>Pleosporineae</taxon>
        <taxon>Pleosporaceae</taxon>
        <taxon>Alternaria</taxon>
        <taxon>Alternaria sect. Alternaria</taxon>
        <taxon>Alternaria alternata complex</taxon>
    </lineage>
</organism>
<evidence type="ECO:0000256" key="4">
    <source>
        <dbReference type="ARBA" id="ARBA00022692"/>
    </source>
</evidence>
<dbReference type="AlphaFoldDB" id="A0A177D156"/>
<keyword evidence="4 8" id="KW-0812">Transmembrane</keyword>
<dbReference type="Gene3D" id="1.20.1250.20">
    <property type="entry name" value="MFS general substrate transporter like domains"/>
    <property type="match status" value="1"/>
</dbReference>
<feature type="transmembrane region" description="Helical" evidence="8">
    <location>
        <begin position="124"/>
        <end position="145"/>
    </location>
</feature>
<evidence type="ECO:0000256" key="3">
    <source>
        <dbReference type="ARBA" id="ARBA00022448"/>
    </source>
</evidence>
<evidence type="ECO:0000256" key="8">
    <source>
        <dbReference type="SAM" id="Phobius"/>
    </source>
</evidence>
<dbReference type="PANTHER" id="PTHR48022:SF60">
    <property type="entry name" value="MAJOR FACILITATOR SUPERFAMILY (MFS) PROFILE DOMAIN-CONTAINING PROTEIN"/>
    <property type="match status" value="1"/>
</dbReference>
<dbReference type="KEGG" id="aalt:CC77DRAFT_1036358"/>
<feature type="transmembrane region" description="Helical" evidence="8">
    <location>
        <begin position="98"/>
        <end position="118"/>
    </location>
</feature>
<evidence type="ECO:0000313" key="11">
    <source>
        <dbReference type="Proteomes" id="UP000077248"/>
    </source>
</evidence>
<feature type="transmembrane region" description="Helical" evidence="8">
    <location>
        <begin position="20"/>
        <end position="41"/>
    </location>
</feature>
<sequence>MGFGIVEDRPTPPEVYNWRIYTLAIVASFGALTFGYDGSFFGTTLARASFQEHFGFKDMSASARTSNTSNITSSYLAAGFFGSLSAWPSSETLGRIRAMQVSCAIFLVGAVLMTATTSSLPMMYAGRALTGFGVGALTGIIPSYIAEVAPTAIRGQLTGYFDVAYQVGSLVGFWINYGINQNMGVDAAITFRIPLAIQIIPGGLLALGTLILRESPTLLWRKGKREQAIKNLCYLRQLPADHQYMLEEVGRIEARLEEEERLSGGQTGWLAILRGSMTEMKTPSIRFRLAVIVGMFMFQNWSGSICINYYSPILFRSLLISDVALYTGIYGVCRSTAAIAFYAFVVDRTGRRLPWLISASTCSLTLLYIAIFTTVADTTVGAPSASVHAAGTGATAMVMLYGIFWSFGGNGLPWIVAAEIFPARLRPITGAFAASLQWFFSFILTLVFPYMIASDVGANGTFFFFSALCFLTAVFTFVWVPETKAVPIECCEALFSGKMRHAAWRAEKLFPPNGIPPLPDHIAAGEAAYIQAHRPSSPSYDYKVKNEREEIESV</sequence>
<dbReference type="SUPFAM" id="SSF103473">
    <property type="entry name" value="MFS general substrate transporter"/>
    <property type="match status" value="1"/>
</dbReference>
<comment type="subcellular location">
    <subcellularLocation>
        <location evidence="1">Membrane</location>
        <topology evidence="1">Multi-pass membrane protein</topology>
    </subcellularLocation>
</comment>
<dbReference type="PANTHER" id="PTHR48022">
    <property type="entry name" value="PLASTIDIC GLUCOSE TRANSPORTER 4"/>
    <property type="match status" value="1"/>
</dbReference>
<proteinExistence type="inferred from homology"/>
<keyword evidence="5 8" id="KW-1133">Transmembrane helix</keyword>
<dbReference type="GO" id="GO:0016020">
    <property type="term" value="C:membrane"/>
    <property type="evidence" value="ECO:0007669"/>
    <property type="project" value="UniProtKB-SubCell"/>
</dbReference>
<feature type="transmembrane region" description="Helical" evidence="8">
    <location>
        <begin position="157"/>
        <end position="177"/>
    </location>
</feature>
<feature type="transmembrane region" description="Helical" evidence="8">
    <location>
        <begin position="287"/>
        <end position="311"/>
    </location>
</feature>
<dbReference type="NCBIfam" id="TIGR00879">
    <property type="entry name" value="SP"/>
    <property type="match status" value="1"/>
</dbReference>
<evidence type="ECO:0000256" key="2">
    <source>
        <dbReference type="ARBA" id="ARBA00010992"/>
    </source>
</evidence>
<dbReference type="PROSITE" id="PS00217">
    <property type="entry name" value="SUGAR_TRANSPORT_2"/>
    <property type="match status" value="1"/>
</dbReference>
<feature type="transmembrane region" description="Helical" evidence="8">
    <location>
        <begin position="189"/>
        <end position="212"/>
    </location>
</feature>
<keyword evidence="6 8" id="KW-0472">Membrane</keyword>
<dbReference type="PROSITE" id="PS50850">
    <property type="entry name" value="MFS"/>
    <property type="match status" value="1"/>
</dbReference>
<dbReference type="Pfam" id="PF00083">
    <property type="entry name" value="Sugar_tr"/>
    <property type="match status" value="1"/>
</dbReference>
<dbReference type="PRINTS" id="PR00171">
    <property type="entry name" value="SUGRTRNSPORT"/>
</dbReference>
<dbReference type="InterPro" id="IPR005828">
    <property type="entry name" value="MFS_sugar_transport-like"/>
</dbReference>
<feature type="transmembrane region" description="Helical" evidence="8">
    <location>
        <begin position="396"/>
        <end position="416"/>
    </location>
</feature>
<gene>
    <name evidence="10" type="ORF">CC77DRAFT_1036358</name>
</gene>
<feature type="transmembrane region" description="Helical" evidence="8">
    <location>
        <begin position="428"/>
        <end position="450"/>
    </location>
</feature>
<feature type="transmembrane region" description="Helical" evidence="8">
    <location>
        <begin position="323"/>
        <end position="346"/>
    </location>
</feature>
<keyword evidence="3 7" id="KW-0813">Transport</keyword>
<dbReference type="OMA" id="SICINYY"/>